<dbReference type="InterPro" id="IPR037026">
    <property type="entry name" value="Vgr_OB-fold_dom_sf"/>
</dbReference>
<dbReference type="Gene3D" id="2.40.50.230">
    <property type="entry name" value="Gp5 N-terminal domain"/>
    <property type="match status" value="1"/>
</dbReference>
<comment type="caution">
    <text evidence="3">The sequence shown here is derived from an EMBL/GenBank/DDBJ whole genome shotgun (WGS) entry which is preliminary data.</text>
</comment>
<evidence type="ECO:0000256" key="2">
    <source>
        <dbReference type="SAM" id="MobiDB-lite"/>
    </source>
</evidence>
<sequence length="179" mass="19298">MSEALFAQLIKRLVHLERVVQRQQMRINNMIREAKVLEVDPATGMAIVDAHGVVSPPIPWLQQAGDVVDWEPPAVNQRMMMFSPNGDMGRGFLLPGGYTEQVGQPFAEGAMFGRVIGNTKLTGSASGYMVETPTFTIKGNVLIDGDVQINGSSLRHNDKNVGSTHTHVTAPPGPPGVPS</sequence>
<keyword evidence="4" id="KW-1185">Reference proteome</keyword>
<name>A0ABU0GAG4_9HYPH</name>
<dbReference type="EMBL" id="JAUSUW010000010">
    <property type="protein sequence ID" value="MDQ0422293.1"/>
    <property type="molecule type" value="Genomic_DNA"/>
</dbReference>
<dbReference type="Proteomes" id="UP001238496">
    <property type="component" value="Unassembled WGS sequence"/>
</dbReference>
<accession>A0ABU0GAG4</accession>
<feature type="compositionally biased region" description="Polar residues" evidence="2">
    <location>
        <begin position="153"/>
        <end position="167"/>
    </location>
</feature>
<dbReference type="RefSeq" id="WP_307374717.1">
    <property type="nucleotide sequence ID" value="NZ_JAUSUW010000010.1"/>
</dbReference>
<feature type="region of interest" description="Disordered" evidence="2">
    <location>
        <begin position="153"/>
        <end position="179"/>
    </location>
</feature>
<gene>
    <name evidence="3" type="ORF">J2045_003341</name>
</gene>
<proteinExistence type="predicted"/>
<evidence type="ECO:0000313" key="4">
    <source>
        <dbReference type="Proteomes" id="UP001238496"/>
    </source>
</evidence>
<evidence type="ECO:0000256" key="1">
    <source>
        <dbReference type="SAM" id="Coils"/>
    </source>
</evidence>
<keyword evidence="1" id="KW-0175">Coiled coil</keyword>
<evidence type="ECO:0000313" key="3">
    <source>
        <dbReference type="EMBL" id="MDQ0422293.1"/>
    </source>
</evidence>
<protein>
    <submittedName>
        <fullName evidence="3">Phage baseplate assembly protein gpV</fullName>
    </submittedName>
</protein>
<organism evidence="3 4">
    <name type="scientific">Peteryoungia aggregata LMG 23059</name>
    <dbReference type="NCBI Taxonomy" id="1368425"/>
    <lineage>
        <taxon>Bacteria</taxon>
        <taxon>Pseudomonadati</taxon>
        <taxon>Pseudomonadota</taxon>
        <taxon>Alphaproteobacteria</taxon>
        <taxon>Hyphomicrobiales</taxon>
        <taxon>Rhizobiaceae</taxon>
        <taxon>Peteryoungia</taxon>
    </lineage>
</organism>
<feature type="coiled-coil region" evidence="1">
    <location>
        <begin position="13"/>
        <end position="40"/>
    </location>
</feature>
<reference evidence="3 4" key="1">
    <citation type="submission" date="2023-07" db="EMBL/GenBank/DDBJ databases">
        <title>Genomic Encyclopedia of Type Strains, Phase IV (KMG-IV): sequencing the most valuable type-strain genomes for metagenomic binning, comparative biology and taxonomic classification.</title>
        <authorList>
            <person name="Goeker M."/>
        </authorList>
    </citation>
    <scope>NUCLEOTIDE SEQUENCE [LARGE SCALE GENOMIC DNA]</scope>
    <source>
        <strain evidence="3 4">DSM 1111</strain>
    </source>
</reference>